<comment type="subcellular location">
    <subcellularLocation>
        <location evidence="1">Secreted</location>
        <location evidence="1">Cell wall</location>
    </subcellularLocation>
</comment>
<keyword evidence="2" id="KW-0134">Cell wall</keyword>
<dbReference type="SMR" id="A0A0R0GJA3"/>
<evidence type="ECO:0000256" key="1">
    <source>
        <dbReference type="ARBA" id="ARBA00004191"/>
    </source>
</evidence>
<name>A0A0R0GJA3_SOYBN</name>
<proteinExistence type="predicted"/>
<keyword evidence="3" id="KW-1133">Transmembrane helix</keyword>
<dbReference type="SUPFAM" id="SSF51126">
    <property type="entry name" value="Pectin lyase-like"/>
    <property type="match status" value="1"/>
</dbReference>
<keyword evidence="3" id="KW-0812">Transmembrane</keyword>
<dbReference type="EnsemblPlants" id="KRH14244">
    <property type="protein sequence ID" value="KRH14244"/>
    <property type="gene ID" value="GLYMA_14G014600"/>
</dbReference>
<reference evidence="6" key="2">
    <citation type="submission" date="2018-02" db="UniProtKB">
        <authorList>
            <consortium name="EnsemblPlants"/>
        </authorList>
    </citation>
    <scope>IDENTIFICATION</scope>
    <source>
        <strain evidence="6">Williams 82</strain>
    </source>
</reference>
<dbReference type="InParanoid" id="A0A0R0GJA3"/>
<dbReference type="STRING" id="3847.A0A0R0GJA3"/>
<dbReference type="AlphaFoldDB" id="A0A0R0GJA3"/>
<evidence type="ECO:0000256" key="2">
    <source>
        <dbReference type="ARBA" id="ARBA00022512"/>
    </source>
</evidence>
<organism evidence="5">
    <name type="scientific">Glycine max</name>
    <name type="common">Soybean</name>
    <name type="synonym">Glycine hispida</name>
    <dbReference type="NCBI Taxonomy" id="3847"/>
    <lineage>
        <taxon>Eukaryota</taxon>
        <taxon>Viridiplantae</taxon>
        <taxon>Streptophyta</taxon>
        <taxon>Embryophyta</taxon>
        <taxon>Tracheophyta</taxon>
        <taxon>Spermatophyta</taxon>
        <taxon>Magnoliopsida</taxon>
        <taxon>eudicotyledons</taxon>
        <taxon>Gunneridae</taxon>
        <taxon>Pentapetalae</taxon>
        <taxon>rosids</taxon>
        <taxon>fabids</taxon>
        <taxon>Fabales</taxon>
        <taxon>Fabaceae</taxon>
        <taxon>Papilionoideae</taxon>
        <taxon>50 kb inversion clade</taxon>
        <taxon>NPAAA clade</taxon>
        <taxon>indigoferoid/millettioid clade</taxon>
        <taxon>Phaseoleae</taxon>
        <taxon>Glycine</taxon>
        <taxon>Glycine subgen. Soja</taxon>
    </lineage>
</organism>
<reference evidence="5" key="3">
    <citation type="submission" date="2018-07" db="EMBL/GenBank/DDBJ databases">
        <title>WGS assembly of Glycine max.</title>
        <authorList>
            <person name="Schmutz J."/>
            <person name="Cannon S."/>
            <person name="Schlueter J."/>
            <person name="Ma J."/>
            <person name="Mitros T."/>
            <person name="Nelson W."/>
            <person name="Hyten D."/>
            <person name="Song Q."/>
            <person name="Thelen J."/>
            <person name="Cheng J."/>
            <person name="Xu D."/>
            <person name="Hellsten U."/>
            <person name="May G."/>
            <person name="Yu Y."/>
            <person name="Sakurai T."/>
            <person name="Umezawa T."/>
            <person name="Bhattacharyya M."/>
            <person name="Sandhu D."/>
            <person name="Valliyodan B."/>
            <person name="Lindquist E."/>
            <person name="Peto M."/>
            <person name="Grant D."/>
            <person name="Shu S."/>
            <person name="Goodstein D."/>
            <person name="Barry K."/>
            <person name="Futrell-Griggs M."/>
            <person name="Abernathy B."/>
            <person name="Du J."/>
            <person name="Tian Z."/>
            <person name="Zhu L."/>
            <person name="Gill N."/>
            <person name="Joshi T."/>
            <person name="Libault M."/>
            <person name="Sethuraman A."/>
            <person name="Zhang X."/>
            <person name="Shinozaki K."/>
            <person name="Nguyen H."/>
            <person name="Wing R."/>
            <person name="Cregan P."/>
            <person name="Specht J."/>
            <person name="Grimwood J."/>
            <person name="Rokhsar D."/>
            <person name="Stacey G."/>
            <person name="Shoemaker R."/>
            <person name="Jackson S."/>
        </authorList>
    </citation>
    <scope>NUCLEOTIDE SEQUENCE</scope>
    <source>
        <tissue evidence="5">Callus</tissue>
    </source>
</reference>
<gene>
    <name evidence="5" type="ORF">GLYMA_14G014600</name>
</gene>
<dbReference type="Gene3D" id="2.160.20.10">
    <property type="entry name" value="Single-stranded right-handed beta-helix, Pectin lyase-like"/>
    <property type="match status" value="1"/>
</dbReference>
<dbReference type="Gramene" id="KRH14244">
    <property type="protein sequence ID" value="KRH14244"/>
    <property type="gene ID" value="GLYMA_14G014600"/>
</dbReference>
<protein>
    <submittedName>
        <fullName evidence="5 6">Uncharacterized protein</fullName>
    </submittedName>
</protein>
<dbReference type="InterPro" id="IPR011050">
    <property type="entry name" value="Pectin_lyase_fold/virulence"/>
</dbReference>
<keyword evidence="4" id="KW-0732">Signal</keyword>
<evidence type="ECO:0000256" key="3">
    <source>
        <dbReference type="SAM" id="Phobius"/>
    </source>
</evidence>
<dbReference type="Proteomes" id="UP000008827">
    <property type="component" value="Chromosome 14"/>
</dbReference>
<keyword evidence="2" id="KW-0964">Secreted</keyword>
<feature type="transmembrane region" description="Helical" evidence="3">
    <location>
        <begin position="83"/>
        <end position="105"/>
    </location>
</feature>
<accession>A0A0R0GJA3</accession>
<feature type="chain" id="PRO_5014521335" evidence="4">
    <location>
        <begin position="22"/>
        <end position="106"/>
    </location>
</feature>
<dbReference type="GO" id="GO:0045490">
    <property type="term" value="P:pectin catabolic process"/>
    <property type="evidence" value="ECO:0007669"/>
    <property type="project" value="UniProtKB-UniPathway"/>
</dbReference>
<evidence type="ECO:0000256" key="4">
    <source>
        <dbReference type="SAM" id="SignalP"/>
    </source>
</evidence>
<dbReference type="EMBL" id="CM000847">
    <property type="protein sequence ID" value="KRH14244.1"/>
    <property type="molecule type" value="Genomic_DNA"/>
</dbReference>
<evidence type="ECO:0000313" key="6">
    <source>
        <dbReference type="EnsemblPlants" id="KRH14244"/>
    </source>
</evidence>
<keyword evidence="3" id="KW-0472">Membrane</keyword>
<evidence type="ECO:0000313" key="5">
    <source>
        <dbReference type="EMBL" id="KRH14244.1"/>
    </source>
</evidence>
<dbReference type="UniPathway" id="UPA00545">
    <property type="reaction ID" value="UER00823"/>
</dbReference>
<reference evidence="5 6" key="1">
    <citation type="journal article" date="2010" name="Nature">
        <title>Genome sequence of the palaeopolyploid soybean.</title>
        <authorList>
            <person name="Schmutz J."/>
            <person name="Cannon S.B."/>
            <person name="Schlueter J."/>
            <person name="Ma J."/>
            <person name="Mitros T."/>
            <person name="Nelson W."/>
            <person name="Hyten D.L."/>
            <person name="Song Q."/>
            <person name="Thelen J.J."/>
            <person name="Cheng J."/>
            <person name="Xu D."/>
            <person name="Hellsten U."/>
            <person name="May G.D."/>
            <person name="Yu Y."/>
            <person name="Sakurai T."/>
            <person name="Umezawa T."/>
            <person name="Bhattacharyya M.K."/>
            <person name="Sandhu D."/>
            <person name="Valliyodan B."/>
            <person name="Lindquist E."/>
            <person name="Peto M."/>
            <person name="Grant D."/>
            <person name="Shu S."/>
            <person name="Goodstein D."/>
            <person name="Barry K."/>
            <person name="Futrell-Griggs M."/>
            <person name="Abernathy B."/>
            <person name="Du J."/>
            <person name="Tian Z."/>
            <person name="Zhu L."/>
            <person name="Gill N."/>
            <person name="Joshi T."/>
            <person name="Libault M."/>
            <person name="Sethuraman A."/>
            <person name="Zhang X.-C."/>
            <person name="Shinozaki K."/>
            <person name="Nguyen H.T."/>
            <person name="Wing R.A."/>
            <person name="Cregan P."/>
            <person name="Specht J."/>
            <person name="Grimwood J."/>
            <person name="Rokhsar D."/>
            <person name="Stacey G."/>
            <person name="Shoemaker R.C."/>
            <person name="Jackson S.A."/>
        </authorList>
    </citation>
    <scope>NUCLEOTIDE SEQUENCE</scope>
    <source>
        <strain evidence="6">cv. Williams 82</strain>
        <tissue evidence="5">Callus</tissue>
    </source>
</reference>
<feature type="signal peptide" evidence="4">
    <location>
        <begin position="1"/>
        <end position="21"/>
    </location>
</feature>
<keyword evidence="7" id="KW-1185">Reference proteome</keyword>
<dbReference type="InterPro" id="IPR012334">
    <property type="entry name" value="Pectin_lyas_fold"/>
</dbReference>
<evidence type="ECO:0000313" key="7">
    <source>
        <dbReference type="Proteomes" id="UP000008827"/>
    </source>
</evidence>
<dbReference type="PANTHER" id="PTHR31321:SF31">
    <property type="entry name" value="PECTINESTERASE QRT1"/>
    <property type="match status" value="1"/>
</dbReference>
<sequence>MSLLSTLVSLVLLLKCVQVQGDTDSDHARNFITWEDFMVDEQGITSNVGGRIIVVDQSGKGDSTTVQGAVDMVPQNNTERVKIYIYPGIYRFAITINLIFIVIFII</sequence>
<dbReference type="PANTHER" id="PTHR31321">
    <property type="entry name" value="ACYL-COA THIOESTER HYDROLASE YBHC-RELATED"/>
    <property type="match status" value="1"/>
</dbReference>